<evidence type="ECO:0000313" key="2">
    <source>
        <dbReference type="EMBL" id="RGD86327.1"/>
    </source>
</evidence>
<dbReference type="SUPFAM" id="SSF53474">
    <property type="entry name" value="alpha/beta-Hydrolases"/>
    <property type="match status" value="1"/>
</dbReference>
<proteinExistence type="predicted"/>
<dbReference type="GO" id="GO:0016787">
    <property type="term" value="F:hydrolase activity"/>
    <property type="evidence" value="ECO:0007669"/>
    <property type="project" value="UniProtKB-KW"/>
</dbReference>
<sequence length="258" mass="30549">MFIEENMYMRSLRRKRKITIYVPDDYETSNKRYPVLYINDGQNAFFDETSYMKISWGFYDYVQAQNLDVIMVAIPCNNRLNKREDEYGPWRIGKEILMMEYGDDSLEIGGEGDKYLRFIIKQLKPYIDTHFPTIVEDSAMVGSSMGGIITTYAGLKYPHIFKKTASLSSAYWFYMDELIDLIHRSDLSATQCFYLDLGGNEGNGDEEMSRIYYESNETIYNELIKKSNRIEGRFFEEAGHNEYEWRQRVPIFMDLFYK</sequence>
<dbReference type="Gene3D" id="3.40.50.1820">
    <property type="entry name" value="alpha/beta hydrolase"/>
    <property type="match status" value="1"/>
</dbReference>
<dbReference type="PANTHER" id="PTHR48098">
    <property type="entry name" value="ENTEROCHELIN ESTERASE-RELATED"/>
    <property type="match status" value="1"/>
</dbReference>
<dbReference type="GeneID" id="64197904"/>
<keyword evidence="2" id="KW-0378">Hydrolase</keyword>
<protein>
    <submittedName>
        <fullName evidence="1 2">Alpha/beta hydrolase</fullName>
    </submittedName>
</protein>
<dbReference type="EMBL" id="QUSL01000006">
    <property type="protein sequence ID" value="RGD86327.1"/>
    <property type="molecule type" value="Genomic_DNA"/>
</dbReference>
<accession>A0A3E3EEK2</accession>
<reference evidence="2 3" key="1">
    <citation type="submission" date="2018-08" db="EMBL/GenBank/DDBJ databases">
        <title>A genome reference for cultivated species of the human gut microbiota.</title>
        <authorList>
            <person name="Zou Y."/>
            <person name="Xue W."/>
            <person name="Luo G."/>
        </authorList>
    </citation>
    <scope>NUCLEOTIDE SEQUENCE [LARGE SCALE GENOMIC DNA]</scope>
    <source>
        <strain evidence="2 3">OM06-4</strain>
    </source>
</reference>
<dbReference type="RefSeq" id="WP_003536970.1">
    <property type="nucleotide sequence ID" value="NZ_AP031443.1"/>
</dbReference>
<dbReference type="PANTHER" id="PTHR48098:SF6">
    <property type="entry name" value="FERRI-BACILLIBACTIN ESTERASE BESA"/>
    <property type="match status" value="1"/>
</dbReference>
<reference evidence="1" key="2">
    <citation type="submission" date="2023-01" db="EMBL/GenBank/DDBJ databases">
        <title>Human gut microbiome strain richness.</title>
        <authorList>
            <person name="Chen-Liaw A."/>
        </authorList>
    </citation>
    <scope>NUCLEOTIDE SEQUENCE</scope>
    <source>
        <strain evidence="1">1001217st2_G6_1001217B_191108</strain>
    </source>
</reference>
<name>A0A3E3EEK2_9FIRM</name>
<gene>
    <name evidence="2" type="ORF">DXB93_05550</name>
    <name evidence="1" type="ORF">PM738_02500</name>
</gene>
<evidence type="ECO:0000313" key="1">
    <source>
        <dbReference type="EMBL" id="MDB7082659.1"/>
    </source>
</evidence>
<dbReference type="InterPro" id="IPR029058">
    <property type="entry name" value="AB_hydrolase_fold"/>
</dbReference>
<dbReference type="Proteomes" id="UP001211987">
    <property type="component" value="Unassembled WGS sequence"/>
</dbReference>
<dbReference type="EMBL" id="JAQLKE010000003">
    <property type="protein sequence ID" value="MDB7082659.1"/>
    <property type="molecule type" value="Genomic_DNA"/>
</dbReference>
<dbReference type="AlphaFoldDB" id="A0A3E3EEK2"/>
<evidence type="ECO:0000313" key="3">
    <source>
        <dbReference type="Proteomes" id="UP000261032"/>
    </source>
</evidence>
<dbReference type="InterPro" id="IPR050583">
    <property type="entry name" value="Mycobacterial_A85_antigen"/>
</dbReference>
<organism evidence="2 3">
    <name type="scientific">Thomasclavelia ramosa</name>
    <dbReference type="NCBI Taxonomy" id="1547"/>
    <lineage>
        <taxon>Bacteria</taxon>
        <taxon>Bacillati</taxon>
        <taxon>Bacillota</taxon>
        <taxon>Erysipelotrichia</taxon>
        <taxon>Erysipelotrichales</taxon>
        <taxon>Coprobacillaceae</taxon>
        <taxon>Thomasclavelia</taxon>
    </lineage>
</organism>
<dbReference type="InterPro" id="IPR000801">
    <property type="entry name" value="Esterase-like"/>
</dbReference>
<dbReference type="Pfam" id="PF00756">
    <property type="entry name" value="Esterase"/>
    <property type="match status" value="1"/>
</dbReference>
<comment type="caution">
    <text evidence="2">The sequence shown here is derived from an EMBL/GenBank/DDBJ whole genome shotgun (WGS) entry which is preliminary data.</text>
</comment>
<dbReference type="Proteomes" id="UP000261032">
    <property type="component" value="Unassembled WGS sequence"/>
</dbReference>